<proteinExistence type="predicted"/>
<evidence type="ECO:0000313" key="2">
    <source>
        <dbReference type="EMBL" id="KZS02702.1"/>
    </source>
</evidence>
<sequence length="42" mass="4645">MSEIVTSSGSRGERGQLGHGSYWTKTLSATCYGKKNFIFIFV</sequence>
<evidence type="ECO:0000256" key="1">
    <source>
        <dbReference type="SAM" id="MobiDB-lite"/>
    </source>
</evidence>
<accession>A0A164JVP3</accession>
<reference evidence="2 3" key="1">
    <citation type="submission" date="2016-03" db="EMBL/GenBank/DDBJ databases">
        <title>EvidentialGene: Evidence-directed Construction of Genes on Genomes.</title>
        <authorList>
            <person name="Gilbert D.G."/>
            <person name="Choi J.-H."/>
            <person name="Mockaitis K."/>
            <person name="Colbourne J."/>
            <person name="Pfrender M."/>
        </authorList>
    </citation>
    <scope>NUCLEOTIDE SEQUENCE [LARGE SCALE GENOMIC DNA]</scope>
    <source>
        <strain evidence="2 3">Xinb3</strain>
        <tissue evidence="2">Complete organism</tissue>
    </source>
</reference>
<organism evidence="2 3">
    <name type="scientific">Daphnia magna</name>
    <dbReference type="NCBI Taxonomy" id="35525"/>
    <lineage>
        <taxon>Eukaryota</taxon>
        <taxon>Metazoa</taxon>
        <taxon>Ecdysozoa</taxon>
        <taxon>Arthropoda</taxon>
        <taxon>Crustacea</taxon>
        <taxon>Branchiopoda</taxon>
        <taxon>Diplostraca</taxon>
        <taxon>Cladocera</taxon>
        <taxon>Anomopoda</taxon>
        <taxon>Daphniidae</taxon>
        <taxon>Daphnia</taxon>
    </lineage>
</organism>
<keyword evidence="3" id="KW-1185">Reference proteome</keyword>
<gene>
    <name evidence="2" type="ORF">APZ42_000153</name>
</gene>
<dbReference type="EMBL" id="LRGB01003717">
    <property type="protein sequence ID" value="KZS02702.1"/>
    <property type="molecule type" value="Genomic_DNA"/>
</dbReference>
<feature type="region of interest" description="Disordered" evidence="1">
    <location>
        <begin position="1"/>
        <end position="20"/>
    </location>
</feature>
<name>A0A164JVP3_9CRUS</name>
<evidence type="ECO:0000313" key="3">
    <source>
        <dbReference type="Proteomes" id="UP000076858"/>
    </source>
</evidence>
<dbReference type="Proteomes" id="UP000076858">
    <property type="component" value="Unassembled WGS sequence"/>
</dbReference>
<dbReference type="AlphaFoldDB" id="A0A164JVP3"/>
<comment type="caution">
    <text evidence="2">The sequence shown here is derived from an EMBL/GenBank/DDBJ whole genome shotgun (WGS) entry which is preliminary data.</text>
</comment>
<protein>
    <submittedName>
        <fullName evidence="2">Uncharacterized protein</fullName>
    </submittedName>
</protein>
<feature type="compositionally biased region" description="Polar residues" evidence="1">
    <location>
        <begin position="1"/>
        <end position="10"/>
    </location>
</feature>